<dbReference type="Proteomes" id="UP000299102">
    <property type="component" value="Unassembled WGS sequence"/>
</dbReference>
<dbReference type="EMBL" id="BGZK01000264">
    <property type="protein sequence ID" value="GBP32785.1"/>
    <property type="molecule type" value="Genomic_DNA"/>
</dbReference>
<dbReference type="AlphaFoldDB" id="A0A4C1V3I6"/>
<evidence type="ECO:0000313" key="1">
    <source>
        <dbReference type="EMBL" id="GBP32785.1"/>
    </source>
</evidence>
<protein>
    <submittedName>
        <fullName evidence="1">Uncharacterized protein</fullName>
    </submittedName>
</protein>
<comment type="caution">
    <text evidence="1">The sequence shown here is derived from an EMBL/GenBank/DDBJ whole genome shotgun (WGS) entry which is preliminary data.</text>
</comment>
<gene>
    <name evidence="1" type="ORF">EVAR_18938_1</name>
</gene>
<sequence>MAMTSSQSTSSPMTVLKALFQTCPLRSGKASMCEKAAIFNRTRLDGLSSGENMPMTYAPPVLAHSAATASYKQQVAQNKHAH</sequence>
<accession>A0A4C1V3I6</accession>
<name>A0A4C1V3I6_EUMVA</name>
<reference evidence="1 2" key="1">
    <citation type="journal article" date="2019" name="Commun. Biol.">
        <title>The bagworm genome reveals a unique fibroin gene that provides high tensile strength.</title>
        <authorList>
            <person name="Kono N."/>
            <person name="Nakamura H."/>
            <person name="Ohtoshi R."/>
            <person name="Tomita M."/>
            <person name="Numata K."/>
            <person name="Arakawa K."/>
        </authorList>
    </citation>
    <scope>NUCLEOTIDE SEQUENCE [LARGE SCALE GENOMIC DNA]</scope>
</reference>
<evidence type="ECO:0000313" key="2">
    <source>
        <dbReference type="Proteomes" id="UP000299102"/>
    </source>
</evidence>
<proteinExistence type="predicted"/>
<keyword evidence="2" id="KW-1185">Reference proteome</keyword>
<organism evidence="1 2">
    <name type="scientific">Eumeta variegata</name>
    <name type="common">Bagworm moth</name>
    <name type="synonym">Eumeta japonica</name>
    <dbReference type="NCBI Taxonomy" id="151549"/>
    <lineage>
        <taxon>Eukaryota</taxon>
        <taxon>Metazoa</taxon>
        <taxon>Ecdysozoa</taxon>
        <taxon>Arthropoda</taxon>
        <taxon>Hexapoda</taxon>
        <taxon>Insecta</taxon>
        <taxon>Pterygota</taxon>
        <taxon>Neoptera</taxon>
        <taxon>Endopterygota</taxon>
        <taxon>Lepidoptera</taxon>
        <taxon>Glossata</taxon>
        <taxon>Ditrysia</taxon>
        <taxon>Tineoidea</taxon>
        <taxon>Psychidae</taxon>
        <taxon>Oiketicinae</taxon>
        <taxon>Eumeta</taxon>
    </lineage>
</organism>